<proteinExistence type="inferred from homology"/>
<evidence type="ECO:0000313" key="8">
    <source>
        <dbReference type="EMBL" id="MEB3040608.1"/>
    </source>
</evidence>
<dbReference type="EMBL" id="CP022386">
    <property type="protein sequence ID" value="ATA87010.1"/>
    <property type="molecule type" value="Genomic_DNA"/>
</dbReference>
<dbReference type="Proteomes" id="UP000217250">
    <property type="component" value="Chromosome"/>
</dbReference>
<dbReference type="Proteomes" id="UP001324270">
    <property type="component" value="Unassembled WGS sequence"/>
</dbReference>
<feature type="transmembrane region" description="Helical" evidence="6">
    <location>
        <begin position="6"/>
        <end position="26"/>
    </location>
</feature>
<gene>
    <name evidence="7" type="ORF">CGC50_07495</name>
    <name evidence="8" type="ORF">VJJ49_07860</name>
</gene>
<dbReference type="PANTHER" id="PTHR34478:SF1">
    <property type="entry name" value="PROTEIN LEMA"/>
    <property type="match status" value="1"/>
</dbReference>
<evidence type="ECO:0000256" key="6">
    <source>
        <dbReference type="SAM" id="Phobius"/>
    </source>
</evidence>
<keyword evidence="3 6" id="KW-0812">Transmembrane</keyword>
<dbReference type="InterPro" id="IPR023353">
    <property type="entry name" value="LemA-like_dom_sf"/>
</dbReference>
<evidence type="ECO:0000256" key="3">
    <source>
        <dbReference type="ARBA" id="ARBA00022692"/>
    </source>
</evidence>
<evidence type="ECO:0000256" key="5">
    <source>
        <dbReference type="ARBA" id="ARBA00023136"/>
    </source>
</evidence>
<dbReference type="InterPro" id="IPR007156">
    <property type="entry name" value="MamQ_LemA"/>
</dbReference>
<keyword evidence="10" id="KW-1185">Reference proteome</keyword>
<reference evidence="9" key="2">
    <citation type="submission" date="2017-06" db="EMBL/GenBank/DDBJ databases">
        <title>Capnocytophaga spp. assemblies.</title>
        <authorList>
            <person name="Gulvik C.A."/>
        </authorList>
    </citation>
    <scope>NUCLEOTIDE SEQUENCE [LARGE SCALE GENOMIC DNA]</scope>
    <source>
        <strain evidence="9">H1496</strain>
    </source>
</reference>
<keyword evidence="5 6" id="KW-0472">Membrane</keyword>
<evidence type="ECO:0000313" key="10">
    <source>
        <dbReference type="Proteomes" id="UP001324270"/>
    </source>
</evidence>
<sequence length="187" mass="21276">MNTSIIAIVLAVLLGASIIGFLITLYNRLVMLRFNIDKAYKNIDVLLKQRADEIPNLVTIAKEFATHEKKLLTELTELRTAYYSAQHTEEKTQISNKISKGLASFFAISEQYPTLSSNSHFAALQTRVSQLEDKLADRREFFNDSVNLYNIGIHEFPNLIVAKILGYKDKTLLEISPSEKQYDGVRF</sequence>
<keyword evidence="4 6" id="KW-1133">Transmembrane helix</keyword>
<dbReference type="PANTHER" id="PTHR34478">
    <property type="entry name" value="PROTEIN LEMA"/>
    <property type="match status" value="1"/>
</dbReference>
<dbReference type="EMBL" id="JAYKBV010000009">
    <property type="protein sequence ID" value="MEB3040608.1"/>
    <property type="molecule type" value="Genomic_DNA"/>
</dbReference>
<evidence type="ECO:0000313" key="9">
    <source>
        <dbReference type="Proteomes" id="UP000217250"/>
    </source>
</evidence>
<reference evidence="8 10" key="3">
    <citation type="submission" date="2023-12" db="EMBL/GenBank/DDBJ databases">
        <title>Genomic sequences of Capnocytophaga and Parvimonas strains.</title>
        <authorList>
            <person name="Watt R.M."/>
            <person name="Wang M."/>
            <person name="Yang T."/>
            <person name="Tong W.M."/>
        </authorList>
    </citation>
    <scope>NUCLEOTIDE SEQUENCE [LARGE SCALE GENOMIC DNA]</scope>
    <source>
        <strain evidence="8 10">CCUG 13156</strain>
    </source>
</reference>
<dbReference type="Gene3D" id="1.20.1440.20">
    <property type="entry name" value="LemA-like domain"/>
    <property type="match status" value="1"/>
</dbReference>
<comment type="similarity">
    <text evidence="2">Belongs to the LemA family.</text>
</comment>
<dbReference type="Pfam" id="PF04011">
    <property type="entry name" value="LemA"/>
    <property type="match status" value="1"/>
</dbReference>
<dbReference type="RefSeq" id="WP_095910282.1">
    <property type="nucleotide sequence ID" value="NZ_CAUOUD010000077.1"/>
</dbReference>
<name>A0A250FPH0_9FLAO</name>
<dbReference type="SUPFAM" id="SSF140478">
    <property type="entry name" value="LemA-like"/>
    <property type="match status" value="1"/>
</dbReference>
<accession>A0A250FPH0</accession>
<evidence type="ECO:0000313" key="7">
    <source>
        <dbReference type="EMBL" id="ATA87010.1"/>
    </source>
</evidence>
<evidence type="ECO:0000256" key="2">
    <source>
        <dbReference type="ARBA" id="ARBA00008854"/>
    </source>
</evidence>
<dbReference type="OrthoDB" id="9804152at2"/>
<dbReference type="KEGG" id="cgh:CGC50_07495"/>
<protein>
    <submittedName>
        <fullName evidence="8">LemA family protein</fullName>
    </submittedName>
</protein>
<comment type="subcellular location">
    <subcellularLocation>
        <location evidence="1">Membrane</location>
        <topology evidence="1">Single-pass membrane protein</topology>
    </subcellularLocation>
</comment>
<dbReference type="AlphaFoldDB" id="A0A250FPH0"/>
<dbReference type="GO" id="GO:0016020">
    <property type="term" value="C:membrane"/>
    <property type="evidence" value="ECO:0007669"/>
    <property type="project" value="UniProtKB-SubCell"/>
</dbReference>
<evidence type="ECO:0000256" key="4">
    <source>
        <dbReference type="ARBA" id="ARBA00022989"/>
    </source>
</evidence>
<organism evidence="7 9">
    <name type="scientific">Capnocytophaga gingivalis</name>
    <dbReference type="NCBI Taxonomy" id="1017"/>
    <lineage>
        <taxon>Bacteria</taxon>
        <taxon>Pseudomonadati</taxon>
        <taxon>Bacteroidota</taxon>
        <taxon>Flavobacteriia</taxon>
        <taxon>Flavobacteriales</taxon>
        <taxon>Flavobacteriaceae</taxon>
        <taxon>Capnocytophaga</taxon>
    </lineage>
</organism>
<evidence type="ECO:0000256" key="1">
    <source>
        <dbReference type="ARBA" id="ARBA00004167"/>
    </source>
</evidence>
<dbReference type="GeneID" id="84808397"/>
<reference evidence="7" key="1">
    <citation type="journal article" date="2017" name="Genome Announc.">
        <title>Twelve Complete Reference Genomes of Clinical Isolates in the Capnocytophaga Genus.</title>
        <authorList>
            <person name="Villarma A."/>
            <person name="Gulvik C.A."/>
            <person name="Rowe L.A."/>
            <person name="Sheth M."/>
            <person name="Juieng P."/>
            <person name="Nicholson A.C."/>
            <person name="Loparev V.N."/>
            <person name="McQuiston J.R."/>
        </authorList>
    </citation>
    <scope>NUCLEOTIDE SEQUENCE</scope>
    <source>
        <strain evidence="7">H1496</strain>
    </source>
</reference>